<dbReference type="CDD" id="cd14723">
    <property type="entry name" value="ZIP_Ppr1"/>
    <property type="match status" value="1"/>
</dbReference>
<dbReference type="SMART" id="SM00066">
    <property type="entry name" value="GAL4"/>
    <property type="match status" value="1"/>
</dbReference>
<comment type="subcellular location">
    <subcellularLocation>
        <location evidence="1">Nucleus</location>
    </subcellularLocation>
</comment>
<keyword evidence="6" id="KW-0804">Transcription</keyword>
<proteinExistence type="predicted"/>
<dbReference type="PANTHER" id="PTHR47782:SF1">
    <property type="entry name" value="PYRIMIDINE PATHWAY REGULATORY PROTEIN 1"/>
    <property type="match status" value="1"/>
</dbReference>
<reference evidence="9" key="1">
    <citation type="journal article" date="2021" name="Nat. Commun.">
        <title>Genetic determinants of endophytism in the Arabidopsis root mycobiome.</title>
        <authorList>
            <person name="Mesny F."/>
            <person name="Miyauchi S."/>
            <person name="Thiergart T."/>
            <person name="Pickel B."/>
            <person name="Atanasova L."/>
            <person name="Karlsson M."/>
            <person name="Huettel B."/>
            <person name="Barry K.W."/>
            <person name="Haridas S."/>
            <person name="Chen C."/>
            <person name="Bauer D."/>
            <person name="Andreopoulos W."/>
            <person name="Pangilinan J."/>
            <person name="LaButti K."/>
            <person name="Riley R."/>
            <person name="Lipzen A."/>
            <person name="Clum A."/>
            <person name="Drula E."/>
            <person name="Henrissat B."/>
            <person name="Kohler A."/>
            <person name="Grigoriev I.V."/>
            <person name="Martin F.M."/>
            <person name="Hacquard S."/>
        </authorList>
    </citation>
    <scope>NUCLEOTIDE SEQUENCE</scope>
    <source>
        <strain evidence="9">MPI-CAGE-AT-0016</strain>
    </source>
</reference>
<dbReference type="GO" id="GO:0005634">
    <property type="term" value="C:nucleus"/>
    <property type="evidence" value="ECO:0007669"/>
    <property type="project" value="UniProtKB-SubCell"/>
</dbReference>
<evidence type="ECO:0000256" key="6">
    <source>
        <dbReference type="ARBA" id="ARBA00023163"/>
    </source>
</evidence>
<dbReference type="InterPro" id="IPR052202">
    <property type="entry name" value="Yeast_MetPath_Reg"/>
</dbReference>
<dbReference type="GO" id="GO:0045944">
    <property type="term" value="P:positive regulation of transcription by RNA polymerase II"/>
    <property type="evidence" value="ECO:0007669"/>
    <property type="project" value="TreeGrafter"/>
</dbReference>
<sequence>MSSLSQERERRSNVRRTNVTACARCRSRKQRCDQNIPACSNCERAGAECISTDIDGRVAPRSYIKSLEDRVAYLETQLASRELMDLNSSPGGFLSAPLTTESHLDHGLRDPVNQVALHSMEGNTFANSIVSPDGQSLLRSLLVEPIRSVSQSTRRSDHRSLLDELPYEARAGFPGPDAATRLIDAYFEHCEFFSPVIPSKTDFLAAVTPLFAEGRRGLDTTTTLARFRAYIVFAVAVLLLNRTDSSFPVSRAEGYFAVAVQILAQNPAIICTGDLEHLCNLLLIVQYSCFASNLAAAWQFIGLASRLAIELNLHDERTNSGSLSPSQLNQRRWLFWALYTSDRNLCVIIGRPFSIPDEAIQTRLPDLPGGSSQRAPALHLIKHRLFESEIYTTLHQKKPLNGAALDLFSWREGMRQRLSEWVETAPISSAETSTQLAPLGIFEAILNNGLVMLYYPSPSFPSPSEHDMLILARSAAECIRTYKATFRDGQLRFFWRTTHNLFRSGVAMAYCVHIQSMHNYPGLNQADMIASVNMCVSILWAMVERYPAGKVYRDAFEVLANSVLKSAETLARGMLQPDVSSLDQDPAAFADIDLPQTAVDTLYWGFGLLS</sequence>
<dbReference type="GO" id="GO:0043565">
    <property type="term" value="F:sequence-specific DNA binding"/>
    <property type="evidence" value="ECO:0007669"/>
    <property type="project" value="TreeGrafter"/>
</dbReference>
<dbReference type="GO" id="GO:0006351">
    <property type="term" value="P:DNA-templated transcription"/>
    <property type="evidence" value="ECO:0007669"/>
    <property type="project" value="InterPro"/>
</dbReference>
<dbReference type="PROSITE" id="PS50048">
    <property type="entry name" value="ZN2_CY6_FUNGAL_2"/>
    <property type="match status" value="1"/>
</dbReference>
<dbReference type="InterPro" id="IPR036864">
    <property type="entry name" value="Zn2-C6_fun-type_DNA-bd_sf"/>
</dbReference>
<dbReference type="SMART" id="SM00906">
    <property type="entry name" value="Fungal_trans"/>
    <property type="match status" value="1"/>
</dbReference>
<keyword evidence="5" id="KW-0238">DNA-binding</keyword>
<organism evidence="9 10">
    <name type="scientific">Plectosphaerella cucumerina</name>
    <dbReference type="NCBI Taxonomy" id="40658"/>
    <lineage>
        <taxon>Eukaryota</taxon>
        <taxon>Fungi</taxon>
        <taxon>Dikarya</taxon>
        <taxon>Ascomycota</taxon>
        <taxon>Pezizomycotina</taxon>
        <taxon>Sordariomycetes</taxon>
        <taxon>Hypocreomycetidae</taxon>
        <taxon>Glomerellales</taxon>
        <taxon>Plectosphaerellaceae</taxon>
        <taxon>Plectosphaerella</taxon>
    </lineage>
</organism>
<dbReference type="OrthoDB" id="189997at2759"/>
<dbReference type="PROSITE" id="PS00463">
    <property type="entry name" value="ZN2_CY6_FUNGAL_1"/>
    <property type="match status" value="1"/>
</dbReference>
<dbReference type="GO" id="GO:0008270">
    <property type="term" value="F:zinc ion binding"/>
    <property type="evidence" value="ECO:0007669"/>
    <property type="project" value="InterPro"/>
</dbReference>
<dbReference type="SUPFAM" id="SSF57701">
    <property type="entry name" value="Zn2/Cys6 DNA-binding domain"/>
    <property type="match status" value="1"/>
</dbReference>
<dbReference type="Gene3D" id="4.10.240.10">
    <property type="entry name" value="Zn(2)-C6 fungal-type DNA-binding domain"/>
    <property type="match status" value="1"/>
</dbReference>
<feature type="domain" description="Zn(2)-C6 fungal-type" evidence="8">
    <location>
        <begin position="21"/>
        <end position="51"/>
    </location>
</feature>
<keyword evidence="10" id="KW-1185">Reference proteome</keyword>
<evidence type="ECO:0000256" key="5">
    <source>
        <dbReference type="ARBA" id="ARBA00023125"/>
    </source>
</evidence>
<dbReference type="AlphaFoldDB" id="A0A8K0X0D0"/>
<evidence type="ECO:0000256" key="4">
    <source>
        <dbReference type="ARBA" id="ARBA00023015"/>
    </source>
</evidence>
<protein>
    <submittedName>
        <fullName evidence="9">Fungal-specific transcription factor domain-containing protein</fullName>
    </submittedName>
</protein>
<dbReference type="Proteomes" id="UP000813385">
    <property type="component" value="Unassembled WGS sequence"/>
</dbReference>
<evidence type="ECO:0000259" key="8">
    <source>
        <dbReference type="PROSITE" id="PS50048"/>
    </source>
</evidence>
<comment type="caution">
    <text evidence="9">The sequence shown here is derived from an EMBL/GenBank/DDBJ whole genome shotgun (WGS) entry which is preliminary data.</text>
</comment>
<keyword evidence="4" id="KW-0805">Transcription regulation</keyword>
<dbReference type="PANTHER" id="PTHR47782">
    <property type="entry name" value="ZN(II)2CYS6 TRANSCRIPTION FACTOR (EUROFUNG)-RELATED"/>
    <property type="match status" value="1"/>
</dbReference>
<evidence type="ECO:0000313" key="9">
    <source>
        <dbReference type="EMBL" id="KAH7354394.1"/>
    </source>
</evidence>
<keyword evidence="2" id="KW-0479">Metal-binding</keyword>
<accession>A0A8K0X0D0</accession>
<keyword evidence="7" id="KW-0539">Nucleus</keyword>
<gene>
    <name evidence="9" type="ORF">B0T11DRAFT_127546</name>
</gene>
<dbReference type="EMBL" id="JAGPXD010000005">
    <property type="protein sequence ID" value="KAH7354394.1"/>
    <property type="molecule type" value="Genomic_DNA"/>
</dbReference>
<dbReference type="GO" id="GO:0000981">
    <property type="term" value="F:DNA-binding transcription factor activity, RNA polymerase II-specific"/>
    <property type="evidence" value="ECO:0007669"/>
    <property type="project" value="InterPro"/>
</dbReference>
<evidence type="ECO:0000256" key="2">
    <source>
        <dbReference type="ARBA" id="ARBA00022723"/>
    </source>
</evidence>
<evidence type="ECO:0000313" key="10">
    <source>
        <dbReference type="Proteomes" id="UP000813385"/>
    </source>
</evidence>
<name>A0A8K0X0D0_9PEZI</name>
<keyword evidence="3" id="KW-0862">Zinc</keyword>
<evidence type="ECO:0000256" key="7">
    <source>
        <dbReference type="ARBA" id="ARBA00023242"/>
    </source>
</evidence>
<dbReference type="Pfam" id="PF04082">
    <property type="entry name" value="Fungal_trans"/>
    <property type="match status" value="1"/>
</dbReference>
<dbReference type="Pfam" id="PF00172">
    <property type="entry name" value="Zn_clus"/>
    <property type="match status" value="1"/>
</dbReference>
<evidence type="ECO:0000256" key="1">
    <source>
        <dbReference type="ARBA" id="ARBA00004123"/>
    </source>
</evidence>
<evidence type="ECO:0000256" key="3">
    <source>
        <dbReference type="ARBA" id="ARBA00022833"/>
    </source>
</evidence>
<dbReference type="CDD" id="cd00067">
    <property type="entry name" value="GAL4"/>
    <property type="match status" value="1"/>
</dbReference>
<dbReference type="InterPro" id="IPR007219">
    <property type="entry name" value="XnlR_reg_dom"/>
</dbReference>
<dbReference type="CDD" id="cd12148">
    <property type="entry name" value="fungal_TF_MHR"/>
    <property type="match status" value="1"/>
</dbReference>
<dbReference type="InterPro" id="IPR001138">
    <property type="entry name" value="Zn2Cys6_DnaBD"/>
</dbReference>